<keyword evidence="3" id="KW-0812">Transmembrane</keyword>
<dbReference type="InterPro" id="IPR042217">
    <property type="entry name" value="T4SS_VirB10/TrbI"/>
</dbReference>
<evidence type="ECO:0000256" key="3">
    <source>
        <dbReference type="ARBA" id="ARBA00022692"/>
    </source>
</evidence>
<dbReference type="RefSeq" id="WP_006710031.1">
    <property type="nucleotide sequence ID" value="NZ_GL636391.1"/>
</dbReference>
<reference evidence="8" key="1">
    <citation type="journal article" date="2011" name="Genome Biol. Evol.">
        <title>Massive genomic decay in Serratia symbiotica, a recently evolved symbiont of aphids.</title>
        <authorList>
            <person name="Burke G.R."/>
            <person name="Moran N.A."/>
        </authorList>
    </citation>
    <scope>NUCLEOTIDE SEQUENCE [LARGE SCALE GENOMIC DNA]</scope>
    <source>
        <strain evidence="8">Tucson</strain>
    </source>
</reference>
<keyword evidence="5" id="KW-0472">Membrane</keyword>
<dbReference type="InterPro" id="IPR005498">
    <property type="entry name" value="T4SS_VirB10/TraB/TrbI"/>
</dbReference>
<proteinExistence type="inferred from homology"/>
<evidence type="ECO:0000256" key="2">
    <source>
        <dbReference type="ARBA" id="ARBA00010265"/>
    </source>
</evidence>
<accession>E9CQS0</accession>
<evidence type="ECO:0000256" key="5">
    <source>
        <dbReference type="ARBA" id="ARBA00023136"/>
    </source>
</evidence>
<feature type="region of interest" description="Disordered" evidence="6">
    <location>
        <begin position="15"/>
        <end position="50"/>
    </location>
</feature>
<dbReference type="AlphaFoldDB" id="E9CQS0"/>
<feature type="compositionally biased region" description="Polar residues" evidence="6">
    <location>
        <begin position="15"/>
        <end position="27"/>
    </location>
</feature>
<dbReference type="GO" id="GO:0016020">
    <property type="term" value="C:membrane"/>
    <property type="evidence" value="ECO:0007669"/>
    <property type="project" value="UniProtKB-SubCell"/>
</dbReference>
<comment type="similarity">
    <text evidence="2">Belongs to the TrbI/VirB10 family.</text>
</comment>
<dbReference type="EMBL" id="GL636391">
    <property type="protein sequence ID" value="EFW11100.1"/>
    <property type="molecule type" value="Genomic_DNA"/>
</dbReference>
<evidence type="ECO:0000256" key="4">
    <source>
        <dbReference type="ARBA" id="ARBA00022989"/>
    </source>
</evidence>
<dbReference type="Pfam" id="PF03743">
    <property type="entry name" value="TrbI"/>
    <property type="match status" value="1"/>
</dbReference>
<dbReference type="HOGENOM" id="CLU_1762787_0_0_6"/>
<evidence type="ECO:0000313" key="7">
    <source>
        <dbReference type="EMBL" id="EFW11100.1"/>
    </source>
</evidence>
<organism evidence="7 8">
    <name type="scientific">Serratia symbiotica str. Tucson</name>
    <dbReference type="NCBI Taxonomy" id="914128"/>
    <lineage>
        <taxon>Bacteria</taxon>
        <taxon>Pseudomonadati</taxon>
        <taxon>Pseudomonadota</taxon>
        <taxon>Gammaproteobacteria</taxon>
        <taxon>Enterobacterales</taxon>
        <taxon>Yersiniaceae</taxon>
        <taxon>Serratia</taxon>
        <taxon>Serratia symbiotica</taxon>
    </lineage>
</organism>
<keyword evidence="4" id="KW-1133">Transmembrane helix</keyword>
<dbReference type="Gene3D" id="2.40.128.260">
    <property type="entry name" value="Type IV secretion system, VirB10/TraB/TrbI"/>
    <property type="match status" value="1"/>
</dbReference>
<protein>
    <submittedName>
        <fullName evidence="7">Putative TriI protein</fullName>
    </submittedName>
</protein>
<evidence type="ECO:0000256" key="1">
    <source>
        <dbReference type="ARBA" id="ARBA00004167"/>
    </source>
</evidence>
<gene>
    <name evidence="7" type="primary">triI</name>
    <name evidence="7" type="ORF">SSYM_0242</name>
</gene>
<feature type="non-terminal residue" evidence="7">
    <location>
        <position position="1"/>
    </location>
</feature>
<sequence>PKPAVFSRALALVGVSSSEAQRSSPPTRSRAEERSMKSSEMPAEKVSAPQAVDTFPQPVNAVKRIPYDPDLYVPENRAIPCALTRRFVSDVAGKLECVLTEDVYSASGNTRLIDKGTVAHLDYKTGTLMHGQGRAFLIVSKLRTRQPP</sequence>
<keyword evidence="8" id="KW-1185">Reference proteome</keyword>
<comment type="subcellular location">
    <subcellularLocation>
        <location evidence="1">Membrane</location>
        <topology evidence="1">Single-pass membrane protein</topology>
    </subcellularLocation>
</comment>
<dbReference type="Proteomes" id="UP000013568">
    <property type="component" value="Unassembled WGS sequence"/>
</dbReference>
<evidence type="ECO:0000256" key="6">
    <source>
        <dbReference type="SAM" id="MobiDB-lite"/>
    </source>
</evidence>
<name>E9CQS0_9GAMM</name>
<evidence type="ECO:0000313" key="8">
    <source>
        <dbReference type="Proteomes" id="UP000013568"/>
    </source>
</evidence>